<dbReference type="Proteomes" id="UP000575480">
    <property type="component" value="Unassembled WGS sequence"/>
</dbReference>
<evidence type="ECO:0000313" key="4">
    <source>
        <dbReference type="EMBL" id="NWJ57470.1"/>
    </source>
</evidence>
<dbReference type="EMBL" id="JACATE010000008">
    <property type="protein sequence ID" value="NWJ28807.1"/>
    <property type="molecule type" value="Genomic_DNA"/>
</dbReference>
<dbReference type="EC" id="1.2.1.59" evidence="3"/>
<organism evidence="3 9">
    <name type="scientific">Marine Group I thaumarchaeote</name>
    <dbReference type="NCBI Taxonomy" id="2511932"/>
    <lineage>
        <taxon>Archaea</taxon>
        <taxon>Nitrososphaerota</taxon>
        <taxon>Marine Group I</taxon>
    </lineage>
</organism>
<sequence length="350" mass="39631">MKKIFVNGYGTIGSRITSFLKDDPEVTVIGVGKYSPDDKVELANSRGLNVYVPERKLDDFSDYKIAGSVESALDNCDLVIDAAPGGYGYKNKKNLYEPKNIKAIYQGGESTIGSESVSDLLFNSRVNYDKALGKNHVMQGSCNVTGMGRILEPLRNKFGDKLIRFDVTLIRRWADIEQIDEELSDTIEMTEKPHHGDDVKMYFGKDAPLFVRAIKVPTKQMHLHIMDIRFKDLAPKSSEIHEIFTNESGVATLWTAKGTKDVRDYAKNMGFNFTDTNMVHIHANMTTSIGDTVQMMYSDDQTGIVIPENHMLMQAMLFEKSYEDALNHTESIFHMNEKKQKLQERFAKKD</sequence>
<dbReference type="EMBL" id="JACATH010000006">
    <property type="protein sequence ID" value="NWJ57470.1"/>
    <property type="molecule type" value="Genomic_DNA"/>
</dbReference>
<dbReference type="Proteomes" id="UP000563820">
    <property type="component" value="Unassembled WGS sequence"/>
</dbReference>
<evidence type="ECO:0000256" key="2">
    <source>
        <dbReference type="PIRSR" id="PIRSR000149-1"/>
    </source>
</evidence>
<dbReference type="Gene3D" id="3.30.360.10">
    <property type="entry name" value="Dihydrodipicolinate Reductase, domain 2"/>
    <property type="match status" value="1"/>
</dbReference>
<evidence type="ECO:0000313" key="5">
    <source>
        <dbReference type="EMBL" id="NWJ83823.1"/>
    </source>
</evidence>
<comment type="caution">
    <text evidence="3">The sequence shown here is derived from an EMBL/GenBank/DDBJ whole genome shotgun (WGS) entry which is preliminary data.</text>
</comment>
<dbReference type="AlphaFoldDB" id="A0A7K4MHX4"/>
<feature type="active site" description="Nucleophile" evidence="2">
    <location>
        <position position="142"/>
    </location>
</feature>
<accession>A0A7K4MHX4</accession>
<dbReference type="PIRSF" id="PIRSF000149">
    <property type="entry name" value="GAP_DH"/>
    <property type="match status" value="1"/>
</dbReference>
<dbReference type="Gene3D" id="3.40.50.720">
    <property type="entry name" value="NAD(P)-binding Rossmann-like Domain"/>
    <property type="match status" value="1"/>
</dbReference>
<dbReference type="SUPFAM" id="SSF51735">
    <property type="entry name" value="NAD(P)-binding Rossmann-fold domains"/>
    <property type="match status" value="1"/>
</dbReference>
<keyword evidence="1 3" id="KW-0560">Oxidoreductase</keyword>
<evidence type="ECO:0000313" key="8">
    <source>
        <dbReference type="Proteomes" id="UP000535457"/>
    </source>
</evidence>
<reference evidence="3" key="2">
    <citation type="submission" date="2020-06" db="EMBL/GenBank/DDBJ databases">
        <authorList>
            <person name="Wang Y."/>
        </authorList>
    </citation>
    <scope>NUCLEOTIDE SEQUENCE</scope>
    <source>
        <strain evidence="4">L15a</strain>
        <strain evidence="6">L19a</strain>
        <strain evidence="3">T1L11</strain>
        <strain evidence="5">T3L1</strain>
    </source>
</reference>
<evidence type="ECO:0000313" key="7">
    <source>
        <dbReference type="Proteomes" id="UP000520052"/>
    </source>
</evidence>
<protein>
    <submittedName>
        <fullName evidence="3">Type II glyceraldehyde-3-phosphate dehydrogenase</fullName>
        <ecNumber evidence="3">1.2.1.59</ecNumber>
    </submittedName>
</protein>
<gene>
    <name evidence="3" type="ORF">HX848_05430</name>
    <name evidence="6" type="ORF">HX853_04775</name>
    <name evidence="5" type="ORF">HX854_03705</name>
    <name evidence="4" type="ORF">HX858_06940</name>
</gene>
<dbReference type="CDD" id="cd18127">
    <property type="entry name" value="GAPDH_II_C"/>
    <property type="match status" value="1"/>
</dbReference>
<dbReference type="Proteomes" id="UP000535457">
    <property type="component" value="Unassembled WGS sequence"/>
</dbReference>
<dbReference type="GO" id="GO:0043891">
    <property type="term" value="F:glyceraldehyde-3-phosphate dehydrogenase [NAD(P)+] (phosphorylating) activity"/>
    <property type="evidence" value="ECO:0007669"/>
    <property type="project" value="UniProtKB-EC"/>
</dbReference>
<dbReference type="SUPFAM" id="SSF55347">
    <property type="entry name" value="Glyceraldehyde-3-phosphate dehydrogenase-like, C-terminal domain"/>
    <property type="match status" value="1"/>
</dbReference>
<evidence type="ECO:0000313" key="6">
    <source>
        <dbReference type="EMBL" id="NWK13932.1"/>
    </source>
</evidence>
<dbReference type="EMBL" id="JACATC010000003">
    <property type="protein sequence ID" value="NWJ83823.1"/>
    <property type="molecule type" value="Genomic_DNA"/>
</dbReference>
<dbReference type="InterPro" id="IPR020831">
    <property type="entry name" value="GlycerAld/Erythrose_P_DH"/>
</dbReference>
<evidence type="ECO:0000313" key="9">
    <source>
        <dbReference type="Proteomes" id="UP000563820"/>
    </source>
</evidence>
<evidence type="ECO:0000313" key="3">
    <source>
        <dbReference type="EMBL" id="NWJ28807.1"/>
    </source>
</evidence>
<name>A0A7K4MHX4_9ARCH</name>
<dbReference type="NCBIfam" id="NF003251">
    <property type="entry name" value="PRK04207.1"/>
    <property type="match status" value="1"/>
</dbReference>
<reference evidence="7 8" key="1">
    <citation type="journal article" date="2019" name="Environ. Microbiol.">
        <title>Genomics insights into ecotype formation of ammonia-oxidizing archaea in the deep ocean.</title>
        <authorList>
            <person name="Wang Y."/>
            <person name="Huang J.M."/>
            <person name="Cui G.J."/>
            <person name="Nunoura T."/>
            <person name="Takaki Y."/>
            <person name="Li W.L."/>
            <person name="Li J."/>
            <person name="Gao Z.M."/>
            <person name="Takai K."/>
            <person name="Zhang A.Q."/>
            <person name="Stepanauskas R."/>
        </authorList>
    </citation>
    <scope>NUCLEOTIDE SEQUENCE [LARGE SCALE GENOMIC DNA]</scope>
    <source>
        <strain evidence="4 10">L15a</strain>
        <strain evidence="6 8">L19a</strain>
        <strain evidence="3 9">T1L11</strain>
        <strain evidence="5 7">T3L1</strain>
    </source>
</reference>
<proteinExistence type="predicted"/>
<dbReference type="CDD" id="cd02278">
    <property type="entry name" value="GAPDH_II_N"/>
    <property type="match status" value="1"/>
</dbReference>
<dbReference type="EMBL" id="JACATG010000005">
    <property type="protein sequence ID" value="NWK13932.1"/>
    <property type="molecule type" value="Genomic_DNA"/>
</dbReference>
<dbReference type="InterPro" id="IPR036291">
    <property type="entry name" value="NAD(P)-bd_dom_sf"/>
</dbReference>
<dbReference type="Proteomes" id="UP000520052">
    <property type="component" value="Unassembled WGS sequence"/>
</dbReference>
<evidence type="ECO:0000313" key="10">
    <source>
        <dbReference type="Proteomes" id="UP000575480"/>
    </source>
</evidence>
<evidence type="ECO:0000256" key="1">
    <source>
        <dbReference type="ARBA" id="ARBA00023002"/>
    </source>
</evidence>